<keyword evidence="3" id="KW-1185">Reference proteome</keyword>
<organism evidence="2 3">
    <name type="scientific">Robiginitalea biformata (strain ATCC BAA-864 / DSM 15991 / KCTC 12146 / HTCC2501)</name>
    <dbReference type="NCBI Taxonomy" id="313596"/>
    <lineage>
        <taxon>Bacteria</taxon>
        <taxon>Pseudomonadati</taxon>
        <taxon>Bacteroidota</taxon>
        <taxon>Flavobacteriia</taxon>
        <taxon>Flavobacteriales</taxon>
        <taxon>Flavobacteriaceae</taxon>
        <taxon>Robiginitalea</taxon>
    </lineage>
</organism>
<feature type="chain" id="PRO_5002666605" description="DUF2490 domain-containing protein" evidence="1">
    <location>
        <begin position="28"/>
        <end position="237"/>
    </location>
</feature>
<dbReference type="Proteomes" id="UP000009049">
    <property type="component" value="Chromosome"/>
</dbReference>
<reference evidence="2 3" key="1">
    <citation type="journal article" date="2009" name="J. Bacteriol.">
        <title>Complete genome sequence of Robiginitalea biformata HTCC2501.</title>
        <authorList>
            <person name="Oh H.M."/>
            <person name="Giovannoni S.J."/>
            <person name="Lee K."/>
            <person name="Ferriera S."/>
            <person name="Johnson J."/>
            <person name="Cho J.C."/>
        </authorList>
    </citation>
    <scope>NUCLEOTIDE SEQUENCE [LARGE SCALE GENOMIC DNA]</scope>
    <source>
        <strain evidence="3">ATCC BAA-864 / HTCC2501 / KCTC 12146</strain>
    </source>
</reference>
<accession>A4CNQ9</accession>
<dbReference type="InterPro" id="IPR019619">
    <property type="entry name" value="DUF2490"/>
</dbReference>
<dbReference type="STRING" id="313596.RB2501_00581"/>
<keyword evidence="1" id="KW-0732">Signal</keyword>
<name>A4CNQ9_ROBBH</name>
<dbReference type="AlphaFoldDB" id="A4CNQ9"/>
<proteinExistence type="predicted"/>
<dbReference type="EMBL" id="CP001712">
    <property type="protein sequence ID" value="EAR14526.1"/>
    <property type="molecule type" value="Genomic_DNA"/>
</dbReference>
<dbReference type="eggNOG" id="COG3637">
    <property type="taxonomic scope" value="Bacteria"/>
</dbReference>
<protein>
    <recommendedName>
        <fullName evidence="4">DUF2490 domain-containing protein</fullName>
    </recommendedName>
</protein>
<dbReference type="KEGG" id="rbi:RB2501_00581"/>
<evidence type="ECO:0000313" key="3">
    <source>
        <dbReference type="Proteomes" id="UP000009049"/>
    </source>
</evidence>
<dbReference type="Pfam" id="PF10677">
    <property type="entry name" value="DUF2490"/>
    <property type="match status" value="1"/>
</dbReference>
<sequence length="237" mass="27662">MIKDIQQAGRRSGLLLLLILGANTLQAQVNGEEKLGAWYMYFGMNQVAERWSIHTEAQFRFYETTDSFNQMLLRTGANYHISDEAIATFGYAYIDTDPTFEGDEALLNKITEHRIFQQFILKNTVSRFAFEHRYRLEQRFLNFDGPTETQHRARYRLQVTYPLGDTFFLNWYDEVFLNLQGNIFGQNRLYLALGAKLSPTLSVQAGYLKNHFSTAHYDRLQLGVFFNPDLRRKQATP</sequence>
<evidence type="ECO:0000256" key="1">
    <source>
        <dbReference type="SAM" id="SignalP"/>
    </source>
</evidence>
<evidence type="ECO:0000313" key="2">
    <source>
        <dbReference type="EMBL" id="EAR14526.1"/>
    </source>
</evidence>
<gene>
    <name evidence="2" type="ordered locus">RB2501_00581</name>
</gene>
<feature type="signal peptide" evidence="1">
    <location>
        <begin position="1"/>
        <end position="27"/>
    </location>
</feature>
<evidence type="ECO:0008006" key="4">
    <source>
        <dbReference type="Google" id="ProtNLM"/>
    </source>
</evidence>
<dbReference type="HOGENOM" id="CLU_089264_0_1_10"/>